<sequence>MKKFVDTFHYLTQDLPHISHIAQVEIACSQGAKWVQYRCLSKSDEEMLAEIHPIASICDDWGTTLIVTNHIHLVHQADIQGVHIEDMDADISLVRAQIGDDKTLGASANDLATILKHIQNGADYIGCGPFGHTKTKPNNCQHWGIQGYAEAVAALKQAGIDFPLIAAGGVGLNDVADLLKTGIKGVAVSAAVNKAAHQAEAFKQFYNLLH</sequence>
<dbReference type="KEGG" id="pej:FYC62_13435"/>
<gene>
    <name evidence="4" type="ORF">FYC62_13435</name>
</gene>
<evidence type="ECO:0000313" key="5">
    <source>
        <dbReference type="Proteomes" id="UP000323653"/>
    </source>
</evidence>
<dbReference type="AlphaFoldDB" id="A0A5C0VIM0"/>
<dbReference type="GO" id="GO:0004789">
    <property type="term" value="F:thiamine-phosphate diphosphorylase activity"/>
    <property type="evidence" value="ECO:0007669"/>
    <property type="project" value="TreeGrafter"/>
</dbReference>
<evidence type="ECO:0000313" key="4">
    <source>
        <dbReference type="EMBL" id="QEK52545.1"/>
    </source>
</evidence>
<dbReference type="InterPro" id="IPR022998">
    <property type="entry name" value="ThiamineP_synth_TenI"/>
</dbReference>
<reference evidence="4 5" key="1">
    <citation type="submission" date="2019-08" db="EMBL/GenBank/DDBJ databases">
        <title>Pedobacter sp. nov., isolated from Han river, South Korea.</title>
        <authorList>
            <person name="Lee D.-H."/>
            <person name="Kim Y.-S."/>
            <person name="Hwang E.-M."/>
            <person name="Le Tran T.C."/>
            <person name="Cha C.-J."/>
        </authorList>
    </citation>
    <scope>NUCLEOTIDE SEQUENCE [LARGE SCALE GENOMIC DNA]</scope>
    <source>
        <strain evidence="4 5">CJ43</strain>
    </source>
</reference>
<dbReference type="GO" id="GO:0005737">
    <property type="term" value="C:cytoplasm"/>
    <property type="evidence" value="ECO:0007669"/>
    <property type="project" value="TreeGrafter"/>
</dbReference>
<dbReference type="InterPro" id="IPR013785">
    <property type="entry name" value="Aldolase_TIM"/>
</dbReference>
<dbReference type="GO" id="GO:0009228">
    <property type="term" value="P:thiamine biosynthetic process"/>
    <property type="evidence" value="ECO:0007669"/>
    <property type="project" value="UniProtKB-KW"/>
</dbReference>
<keyword evidence="5" id="KW-1185">Reference proteome</keyword>
<proteinExistence type="predicted"/>
<dbReference type="PANTHER" id="PTHR20857">
    <property type="entry name" value="THIAMINE-PHOSPHATE PYROPHOSPHORYLASE"/>
    <property type="match status" value="1"/>
</dbReference>
<evidence type="ECO:0000256" key="2">
    <source>
        <dbReference type="ARBA" id="ARBA00022977"/>
    </source>
</evidence>
<dbReference type="PANTHER" id="PTHR20857:SF15">
    <property type="entry name" value="THIAMINE-PHOSPHATE SYNTHASE"/>
    <property type="match status" value="1"/>
</dbReference>
<dbReference type="Gene3D" id="3.20.20.70">
    <property type="entry name" value="Aldolase class I"/>
    <property type="match status" value="1"/>
</dbReference>
<evidence type="ECO:0000256" key="1">
    <source>
        <dbReference type="ARBA" id="ARBA00004948"/>
    </source>
</evidence>
<dbReference type="Proteomes" id="UP000323653">
    <property type="component" value="Chromosome"/>
</dbReference>
<dbReference type="RefSeq" id="WP_149075305.1">
    <property type="nucleotide sequence ID" value="NZ_CP043329.1"/>
</dbReference>
<keyword evidence="2" id="KW-0784">Thiamine biosynthesis</keyword>
<organism evidence="4 5">
    <name type="scientific">Pedobacter aquae</name>
    <dbReference type="NCBI Taxonomy" id="2605747"/>
    <lineage>
        <taxon>Bacteria</taxon>
        <taxon>Pseudomonadati</taxon>
        <taxon>Bacteroidota</taxon>
        <taxon>Sphingobacteriia</taxon>
        <taxon>Sphingobacteriales</taxon>
        <taxon>Sphingobacteriaceae</taxon>
        <taxon>Pedobacter</taxon>
    </lineage>
</organism>
<feature type="domain" description="Thiamine phosphate synthase/TenI" evidence="3">
    <location>
        <begin position="19"/>
        <end position="192"/>
    </location>
</feature>
<name>A0A5C0VIM0_9SPHI</name>
<dbReference type="CDD" id="cd00564">
    <property type="entry name" value="TMP_TenI"/>
    <property type="match status" value="1"/>
</dbReference>
<dbReference type="SUPFAM" id="SSF51391">
    <property type="entry name" value="Thiamin phosphate synthase"/>
    <property type="match status" value="1"/>
</dbReference>
<accession>A0A5C0VIM0</accession>
<dbReference type="InterPro" id="IPR036206">
    <property type="entry name" value="ThiamineP_synth_sf"/>
</dbReference>
<comment type="pathway">
    <text evidence="1">Cofactor biosynthesis; thiamine diphosphate biosynthesis.</text>
</comment>
<dbReference type="EMBL" id="CP043329">
    <property type="protein sequence ID" value="QEK52545.1"/>
    <property type="molecule type" value="Genomic_DNA"/>
</dbReference>
<protein>
    <submittedName>
        <fullName evidence="4">Thiamine phosphate synthase</fullName>
    </submittedName>
</protein>
<dbReference type="Pfam" id="PF02581">
    <property type="entry name" value="TMP-TENI"/>
    <property type="match status" value="1"/>
</dbReference>
<evidence type="ECO:0000259" key="3">
    <source>
        <dbReference type="Pfam" id="PF02581"/>
    </source>
</evidence>